<name>X0Y1I5_9ZZZZ</name>
<gene>
    <name evidence="2" type="ORF">S01H1_81360</name>
</gene>
<accession>X0Y1I5</accession>
<comment type="caution">
    <text evidence="2">The sequence shown here is derived from an EMBL/GenBank/DDBJ whole genome shotgun (WGS) entry which is preliminary data.</text>
</comment>
<feature type="non-terminal residue" evidence="2">
    <location>
        <position position="210"/>
    </location>
</feature>
<evidence type="ECO:0000259" key="1">
    <source>
        <dbReference type="PROSITE" id="PS51379"/>
    </source>
</evidence>
<feature type="domain" description="4Fe-4S ferredoxin-type" evidence="1">
    <location>
        <begin position="55"/>
        <end position="83"/>
    </location>
</feature>
<dbReference type="PANTHER" id="PTHR42827">
    <property type="entry name" value="IRON-SULFUR CLUSTER-BINDING PROTEIN-RELATED"/>
    <property type="match status" value="1"/>
</dbReference>
<reference evidence="2" key="1">
    <citation type="journal article" date="2014" name="Front. Microbiol.">
        <title>High frequency of phylogenetically diverse reductive dehalogenase-homologous genes in deep subseafloor sedimentary metagenomes.</title>
        <authorList>
            <person name="Kawai M."/>
            <person name="Futagami T."/>
            <person name="Toyoda A."/>
            <person name="Takaki Y."/>
            <person name="Nishi S."/>
            <person name="Hori S."/>
            <person name="Arai W."/>
            <person name="Tsubouchi T."/>
            <person name="Morono Y."/>
            <person name="Uchiyama I."/>
            <person name="Ito T."/>
            <person name="Fujiyama A."/>
            <person name="Inagaki F."/>
            <person name="Takami H."/>
        </authorList>
    </citation>
    <scope>NUCLEOTIDE SEQUENCE</scope>
    <source>
        <strain evidence="2">Expedition CK06-06</strain>
    </source>
</reference>
<dbReference type="AlphaFoldDB" id="X0Y1I5"/>
<sequence length="210" mass="23597">MATHPSFSHRFGAIASGIAGQGWSGNVMTMEYGAACYLGTVVTDAVLESDPPLPPRYFVDTFCLNCKLCAKTCVSKMFAEEGEEYVLLNGELHPRGKRRNIDFCNTSCFGLHSISSDLKWSTWGEHWINSWITEEPDPANRGKIHSTLQLKTVKAGDSAPRYDLIRHSTSKLISEELMDEISEERLPQDEPERSRYMMDYARKIGVIKGL</sequence>
<organism evidence="2">
    <name type="scientific">marine sediment metagenome</name>
    <dbReference type="NCBI Taxonomy" id="412755"/>
    <lineage>
        <taxon>unclassified sequences</taxon>
        <taxon>metagenomes</taxon>
        <taxon>ecological metagenomes</taxon>
    </lineage>
</organism>
<dbReference type="PROSITE" id="PS51379">
    <property type="entry name" value="4FE4S_FER_2"/>
    <property type="match status" value="1"/>
</dbReference>
<evidence type="ECO:0000313" key="2">
    <source>
        <dbReference type="EMBL" id="GAG42613.1"/>
    </source>
</evidence>
<proteinExistence type="predicted"/>
<dbReference type="InterPro" id="IPR017896">
    <property type="entry name" value="4Fe4S_Fe-S-bd"/>
</dbReference>
<dbReference type="PANTHER" id="PTHR42827:SF1">
    <property type="entry name" value="IRON-SULFUR CLUSTER-BINDING PROTEIN"/>
    <property type="match status" value="1"/>
</dbReference>
<dbReference type="EMBL" id="BARS01055051">
    <property type="protein sequence ID" value="GAG42613.1"/>
    <property type="molecule type" value="Genomic_DNA"/>
</dbReference>
<protein>
    <recommendedName>
        <fullName evidence="1">4Fe-4S ferredoxin-type domain-containing protein</fullName>
    </recommendedName>
</protein>